<dbReference type="OrthoDB" id="10456429at2759"/>
<sequence length="92" mass="10271">ISRTAAAQFAQHWAFIGRLVRGVTSSFYQPLGLASRRKDSKPKRGMRCIPYSVYTLYIPNLTTIGWISVSRAAIPCICAPFFLACQPTLPQH</sequence>
<dbReference type="Proteomes" id="UP001149954">
    <property type="component" value="Unassembled WGS sequence"/>
</dbReference>
<proteinExistence type="predicted"/>
<dbReference type="EMBL" id="JAPWDS010000002">
    <property type="protein sequence ID" value="KAJ5514329.1"/>
    <property type="molecule type" value="Genomic_DNA"/>
</dbReference>
<reference evidence="1" key="1">
    <citation type="submission" date="2022-12" db="EMBL/GenBank/DDBJ databases">
        <authorList>
            <person name="Petersen C."/>
        </authorList>
    </citation>
    <scope>NUCLEOTIDE SEQUENCE</scope>
    <source>
        <strain evidence="1">IBT 29495</strain>
    </source>
</reference>
<gene>
    <name evidence="1" type="ORF">N7463_003881</name>
</gene>
<feature type="non-terminal residue" evidence="1">
    <location>
        <position position="92"/>
    </location>
</feature>
<organism evidence="1 2">
    <name type="scientific">Penicillium fimorum</name>
    <dbReference type="NCBI Taxonomy" id="1882269"/>
    <lineage>
        <taxon>Eukaryota</taxon>
        <taxon>Fungi</taxon>
        <taxon>Dikarya</taxon>
        <taxon>Ascomycota</taxon>
        <taxon>Pezizomycotina</taxon>
        <taxon>Eurotiomycetes</taxon>
        <taxon>Eurotiomycetidae</taxon>
        <taxon>Eurotiales</taxon>
        <taxon>Aspergillaceae</taxon>
        <taxon>Penicillium</taxon>
    </lineage>
</organism>
<evidence type="ECO:0000313" key="2">
    <source>
        <dbReference type="Proteomes" id="UP001149954"/>
    </source>
</evidence>
<reference evidence="1" key="2">
    <citation type="journal article" date="2023" name="IMA Fungus">
        <title>Comparative genomic study of the Penicillium genus elucidates a diverse pangenome and 15 lateral gene transfer events.</title>
        <authorList>
            <person name="Petersen C."/>
            <person name="Sorensen T."/>
            <person name="Nielsen M.R."/>
            <person name="Sondergaard T.E."/>
            <person name="Sorensen J.L."/>
            <person name="Fitzpatrick D.A."/>
            <person name="Frisvad J.C."/>
            <person name="Nielsen K.L."/>
        </authorList>
    </citation>
    <scope>NUCLEOTIDE SEQUENCE</scope>
    <source>
        <strain evidence="1">IBT 29495</strain>
    </source>
</reference>
<dbReference type="AlphaFoldDB" id="A0A9W9Y1U2"/>
<keyword evidence="2" id="KW-1185">Reference proteome</keyword>
<accession>A0A9W9Y1U2</accession>
<protein>
    <submittedName>
        <fullName evidence="1">Uncharacterized protein</fullName>
    </submittedName>
</protein>
<name>A0A9W9Y1U2_9EURO</name>
<comment type="caution">
    <text evidence="1">The sequence shown here is derived from an EMBL/GenBank/DDBJ whole genome shotgun (WGS) entry which is preliminary data.</text>
</comment>
<evidence type="ECO:0000313" key="1">
    <source>
        <dbReference type="EMBL" id="KAJ5514329.1"/>
    </source>
</evidence>